<proteinExistence type="predicted"/>
<evidence type="ECO:0000256" key="2">
    <source>
        <dbReference type="SAM" id="SignalP"/>
    </source>
</evidence>
<evidence type="ECO:0000313" key="3">
    <source>
        <dbReference type="EMBL" id="EOA90642.1"/>
    </source>
</evidence>
<dbReference type="GeneID" id="19399864"/>
<evidence type="ECO:0000256" key="1">
    <source>
        <dbReference type="SAM" id="MobiDB-lite"/>
    </source>
</evidence>
<evidence type="ECO:0000313" key="4">
    <source>
        <dbReference type="Proteomes" id="UP000016935"/>
    </source>
</evidence>
<accession>R0KS99</accession>
<dbReference type="AlphaFoldDB" id="R0KS99"/>
<reference evidence="3 4" key="2">
    <citation type="journal article" date="2013" name="PLoS Genet.">
        <title>Comparative genome structure, secondary metabolite, and effector coding capacity across Cochliobolus pathogens.</title>
        <authorList>
            <person name="Condon B.J."/>
            <person name="Leng Y."/>
            <person name="Wu D."/>
            <person name="Bushley K.E."/>
            <person name="Ohm R.A."/>
            <person name="Otillar R."/>
            <person name="Martin J."/>
            <person name="Schackwitz W."/>
            <person name="Grimwood J."/>
            <person name="MohdZainudin N."/>
            <person name="Xue C."/>
            <person name="Wang R."/>
            <person name="Manning V.A."/>
            <person name="Dhillon B."/>
            <person name="Tu Z.J."/>
            <person name="Steffenson B.J."/>
            <person name="Salamov A."/>
            <person name="Sun H."/>
            <person name="Lowry S."/>
            <person name="LaButti K."/>
            <person name="Han J."/>
            <person name="Copeland A."/>
            <person name="Lindquist E."/>
            <person name="Barry K."/>
            <person name="Schmutz J."/>
            <person name="Baker S.E."/>
            <person name="Ciuffetti L.M."/>
            <person name="Grigoriev I.V."/>
            <person name="Zhong S."/>
            <person name="Turgeon B.G."/>
        </authorList>
    </citation>
    <scope>NUCLEOTIDE SEQUENCE [LARGE SCALE GENOMIC DNA]</scope>
    <source>
        <strain evidence="4">28A</strain>
    </source>
</reference>
<organism evidence="3 4">
    <name type="scientific">Exserohilum turcicum (strain 28A)</name>
    <name type="common">Northern leaf blight fungus</name>
    <name type="synonym">Setosphaeria turcica</name>
    <dbReference type="NCBI Taxonomy" id="671987"/>
    <lineage>
        <taxon>Eukaryota</taxon>
        <taxon>Fungi</taxon>
        <taxon>Dikarya</taxon>
        <taxon>Ascomycota</taxon>
        <taxon>Pezizomycotina</taxon>
        <taxon>Dothideomycetes</taxon>
        <taxon>Pleosporomycetidae</taxon>
        <taxon>Pleosporales</taxon>
        <taxon>Pleosporineae</taxon>
        <taxon>Pleosporaceae</taxon>
        <taxon>Exserohilum</taxon>
    </lineage>
</organism>
<feature type="signal peptide" evidence="2">
    <location>
        <begin position="1"/>
        <end position="19"/>
    </location>
</feature>
<name>R0KS99_EXST2</name>
<sequence length="58" mass="6153">MSLPCLACSTGGWIHSCLAILGLPYSNWQATALDGTKTPESHWPTTTISGRSQAPLHS</sequence>
<feature type="compositionally biased region" description="Polar residues" evidence="1">
    <location>
        <begin position="43"/>
        <end position="52"/>
    </location>
</feature>
<dbReference type="RefSeq" id="XP_008021436.1">
    <property type="nucleotide sequence ID" value="XM_008023245.1"/>
</dbReference>
<reference evidence="3 4" key="1">
    <citation type="journal article" date="2012" name="PLoS Pathog.">
        <title>Diverse lifestyles and strategies of plant pathogenesis encoded in the genomes of eighteen Dothideomycetes fungi.</title>
        <authorList>
            <person name="Ohm R.A."/>
            <person name="Feau N."/>
            <person name="Henrissat B."/>
            <person name="Schoch C.L."/>
            <person name="Horwitz B.A."/>
            <person name="Barry K.W."/>
            <person name="Condon B.J."/>
            <person name="Copeland A.C."/>
            <person name="Dhillon B."/>
            <person name="Glaser F."/>
            <person name="Hesse C.N."/>
            <person name="Kosti I."/>
            <person name="LaButti K."/>
            <person name="Lindquist E.A."/>
            <person name="Lucas S."/>
            <person name="Salamov A.A."/>
            <person name="Bradshaw R.E."/>
            <person name="Ciuffetti L."/>
            <person name="Hamelin R.C."/>
            <person name="Kema G.H.J."/>
            <person name="Lawrence C."/>
            <person name="Scott J.A."/>
            <person name="Spatafora J.W."/>
            <person name="Turgeon B.G."/>
            <person name="de Wit P.J.G.M."/>
            <person name="Zhong S."/>
            <person name="Goodwin S.B."/>
            <person name="Grigoriev I.V."/>
        </authorList>
    </citation>
    <scope>NUCLEOTIDE SEQUENCE [LARGE SCALE GENOMIC DNA]</scope>
    <source>
        <strain evidence="4">28A</strain>
    </source>
</reference>
<keyword evidence="4" id="KW-1185">Reference proteome</keyword>
<feature type="region of interest" description="Disordered" evidence="1">
    <location>
        <begin position="36"/>
        <end position="58"/>
    </location>
</feature>
<dbReference type="HOGENOM" id="CLU_2980569_0_0_1"/>
<gene>
    <name evidence="3" type="ORF">SETTUDRAFT_166599</name>
</gene>
<dbReference type="EMBL" id="KB908482">
    <property type="protein sequence ID" value="EOA90642.1"/>
    <property type="molecule type" value="Genomic_DNA"/>
</dbReference>
<feature type="chain" id="PRO_5004343453" evidence="2">
    <location>
        <begin position="20"/>
        <end position="58"/>
    </location>
</feature>
<protein>
    <submittedName>
        <fullName evidence="3">Uncharacterized protein</fullName>
    </submittedName>
</protein>
<dbReference type="Proteomes" id="UP000016935">
    <property type="component" value="Unassembled WGS sequence"/>
</dbReference>
<keyword evidence="2" id="KW-0732">Signal</keyword>